<feature type="region of interest" description="Disordered" evidence="2">
    <location>
        <begin position="184"/>
        <end position="237"/>
    </location>
</feature>
<evidence type="ECO:0000256" key="2">
    <source>
        <dbReference type="SAM" id="MobiDB-lite"/>
    </source>
</evidence>
<evidence type="ECO:0000256" key="1">
    <source>
        <dbReference type="PROSITE-ProRule" id="PRU00042"/>
    </source>
</evidence>
<dbReference type="GO" id="GO:0008270">
    <property type="term" value="F:zinc ion binding"/>
    <property type="evidence" value="ECO:0007669"/>
    <property type="project" value="UniProtKB-KW"/>
</dbReference>
<feature type="domain" description="C2H2-type" evidence="3">
    <location>
        <begin position="86"/>
        <end position="111"/>
    </location>
</feature>
<dbReference type="PANTHER" id="PTHR21354">
    <property type="entry name" value="ZINC FINGER PROTEIN 511"/>
    <property type="match status" value="1"/>
</dbReference>
<sequence length="297" mass="34315">MSNGQSKSEHIFGGHPVLYSVSDAILGIPNFVTKAPPPEWFETLKRRKSSSFRQGWRYRIPGVYCYPWTNEVTACDCLGTHREEGCQCSEMGCRRSFTTLAELVSHQRACHNHACITCHLTLPSHHLLDLHILEEHDTLFHLMAEKKPMYQCYLETCSEKFNNPTERKNHCIQQHKFPSSYRFDTSQKKLGKKKGKHKAMQTKEQSRMEFDEPEWRKNDMDKDDTETKLQKDGISSKKPISNIPNYFSFGSGVTRGFRGVSHGVRGRAVVSNYQKNSNKNRNYDINMKDIEEALCTK</sequence>
<dbReference type="PROSITE" id="PS50157">
    <property type="entry name" value="ZINC_FINGER_C2H2_2"/>
    <property type="match status" value="1"/>
</dbReference>
<dbReference type="SMART" id="SM00355">
    <property type="entry name" value="ZnF_C2H2"/>
    <property type="match status" value="3"/>
</dbReference>
<dbReference type="EMBL" id="JAWQEG010000774">
    <property type="protein sequence ID" value="KAK3885715.1"/>
    <property type="molecule type" value="Genomic_DNA"/>
</dbReference>
<protein>
    <recommendedName>
        <fullName evidence="3">C2H2-type domain-containing protein</fullName>
    </recommendedName>
</protein>
<keyword evidence="5" id="KW-1185">Reference proteome</keyword>
<gene>
    <name evidence="4" type="ORF">Pcinc_010100</name>
</gene>
<accession>A0AAE1KXR8</accession>
<evidence type="ECO:0000313" key="5">
    <source>
        <dbReference type="Proteomes" id="UP001286313"/>
    </source>
</evidence>
<comment type="caution">
    <text evidence="4">The sequence shown here is derived from an EMBL/GenBank/DDBJ whole genome shotgun (WGS) entry which is preliminary data.</text>
</comment>
<feature type="compositionally biased region" description="Basic and acidic residues" evidence="2">
    <location>
        <begin position="204"/>
        <end position="235"/>
    </location>
</feature>
<reference evidence="4" key="1">
    <citation type="submission" date="2023-10" db="EMBL/GenBank/DDBJ databases">
        <title>Genome assemblies of two species of porcelain crab, Petrolisthes cinctipes and Petrolisthes manimaculis (Anomura: Porcellanidae).</title>
        <authorList>
            <person name="Angst P."/>
        </authorList>
    </citation>
    <scope>NUCLEOTIDE SEQUENCE</scope>
    <source>
        <strain evidence="4">PB745_01</strain>
        <tissue evidence="4">Gill</tissue>
    </source>
</reference>
<dbReference type="PROSITE" id="PS00028">
    <property type="entry name" value="ZINC_FINGER_C2H2_1"/>
    <property type="match status" value="2"/>
</dbReference>
<keyword evidence="1" id="KW-0479">Metal-binding</keyword>
<organism evidence="4 5">
    <name type="scientific">Petrolisthes cinctipes</name>
    <name type="common">Flat porcelain crab</name>
    <dbReference type="NCBI Taxonomy" id="88211"/>
    <lineage>
        <taxon>Eukaryota</taxon>
        <taxon>Metazoa</taxon>
        <taxon>Ecdysozoa</taxon>
        <taxon>Arthropoda</taxon>
        <taxon>Crustacea</taxon>
        <taxon>Multicrustacea</taxon>
        <taxon>Malacostraca</taxon>
        <taxon>Eumalacostraca</taxon>
        <taxon>Eucarida</taxon>
        <taxon>Decapoda</taxon>
        <taxon>Pleocyemata</taxon>
        <taxon>Anomura</taxon>
        <taxon>Galatheoidea</taxon>
        <taxon>Porcellanidae</taxon>
        <taxon>Petrolisthes</taxon>
    </lineage>
</organism>
<proteinExistence type="predicted"/>
<dbReference type="Proteomes" id="UP001286313">
    <property type="component" value="Unassembled WGS sequence"/>
</dbReference>
<dbReference type="PANTHER" id="PTHR21354:SF0">
    <property type="entry name" value="ZINC FINGER PROTEIN 511"/>
    <property type="match status" value="1"/>
</dbReference>
<dbReference type="InterPro" id="IPR039258">
    <property type="entry name" value="ZNF511"/>
</dbReference>
<dbReference type="InterPro" id="IPR013087">
    <property type="entry name" value="Znf_C2H2_type"/>
</dbReference>
<keyword evidence="1" id="KW-0863">Zinc-finger</keyword>
<dbReference type="AlphaFoldDB" id="A0AAE1KXR8"/>
<evidence type="ECO:0000259" key="3">
    <source>
        <dbReference type="PROSITE" id="PS50157"/>
    </source>
</evidence>
<feature type="compositionally biased region" description="Basic residues" evidence="2">
    <location>
        <begin position="189"/>
        <end position="200"/>
    </location>
</feature>
<keyword evidence="1" id="KW-0862">Zinc</keyword>
<evidence type="ECO:0000313" key="4">
    <source>
        <dbReference type="EMBL" id="KAK3885715.1"/>
    </source>
</evidence>
<name>A0AAE1KXR8_PETCI</name>